<organism evidence="1 2">
    <name type="scientific">Arctium lappa</name>
    <name type="common">Greater burdock</name>
    <name type="synonym">Lappa major</name>
    <dbReference type="NCBI Taxonomy" id="4217"/>
    <lineage>
        <taxon>Eukaryota</taxon>
        <taxon>Viridiplantae</taxon>
        <taxon>Streptophyta</taxon>
        <taxon>Embryophyta</taxon>
        <taxon>Tracheophyta</taxon>
        <taxon>Spermatophyta</taxon>
        <taxon>Magnoliopsida</taxon>
        <taxon>eudicotyledons</taxon>
        <taxon>Gunneridae</taxon>
        <taxon>Pentapetalae</taxon>
        <taxon>asterids</taxon>
        <taxon>campanulids</taxon>
        <taxon>Asterales</taxon>
        <taxon>Asteraceae</taxon>
        <taxon>Carduoideae</taxon>
        <taxon>Cardueae</taxon>
        <taxon>Arctiinae</taxon>
        <taxon>Arctium</taxon>
    </lineage>
</organism>
<accession>A0ACB9DP79</accession>
<reference evidence="1 2" key="2">
    <citation type="journal article" date="2022" name="Mol. Ecol. Resour.">
        <title>The genomes of chicory, endive, great burdock and yacon provide insights into Asteraceae paleo-polyploidization history and plant inulin production.</title>
        <authorList>
            <person name="Fan W."/>
            <person name="Wang S."/>
            <person name="Wang H."/>
            <person name="Wang A."/>
            <person name="Jiang F."/>
            <person name="Liu H."/>
            <person name="Zhao H."/>
            <person name="Xu D."/>
            <person name="Zhang Y."/>
        </authorList>
    </citation>
    <scope>NUCLEOTIDE SEQUENCE [LARGE SCALE GENOMIC DNA]</scope>
    <source>
        <strain evidence="2">cv. Niubang</strain>
    </source>
</reference>
<keyword evidence="2" id="KW-1185">Reference proteome</keyword>
<dbReference type="Proteomes" id="UP001055879">
    <property type="component" value="Linkage Group LG03"/>
</dbReference>
<comment type="caution">
    <text evidence="1">The sequence shown here is derived from an EMBL/GenBank/DDBJ whole genome shotgun (WGS) entry which is preliminary data.</text>
</comment>
<reference evidence="2" key="1">
    <citation type="journal article" date="2022" name="Mol. Ecol. Resour.">
        <title>The genomes of chicory, endive, great burdock and yacon provide insights into Asteraceae palaeo-polyploidization history and plant inulin production.</title>
        <authorList>
            <person name="Fan W."/>
            <person name="Wang S."/>
            <person name="Wang H."/>
            <person name="Wang A."/>
            <person name="Jiang F."/>
            <person name="Liu H."/>
            <person name="Zhao H."/>
            <person name="Xu D."/>
            <person name="Zhang Y."/>
        </authorList>
    </citation>
    <scope>NUCLEOTIDE SEQUENCE [LARGE SCALE GENOMIC DNA]</scope>
    <source>
        <strain evidence="2">cv. Niubang</strain>
    </source>
</reference>
<dbReference type="EMBL" id="CM042049">
    <property type="protein sequence ID" value="KAI3748276.1"/>
    <property type="molecule type" value="Genomic_DNA"/>
</dbReference>
<evidence type="ECO:0000313" key="1">
    <source>
        <dbReference type="EMBL" id="KAI3748276.1"/>
    </source>
</evidence>
<protein>
    <submittedName>
        <fullName evidence="1">Uncharacterized protein</fullName>
    </submittedName>
</protein>
<name>A0ACB9DP79_ARCLA</name>
<proteinExistence type="predicted"/>
<sequence length="117" mass="13437">MEVVEMVIVVVETCKHMMVQEILMEEVVTCKCRKEVGICEEKVDEAMCASMVMMGETCKHKVTLAMYASPAVAASIRMGVESYKYKVYQQQQWWLTRRKQKHLEIEANASTPQDLPC</sequence>
<evidence type="ECO:0000313" key="2">
    <source>
        <dbReference type="Proteomes" id="UP001055879"/>
    </source>
</evidence>
<gene>
    <name evidence="1" type="ORF">L6452_11254</name>
</gene>